<proteinExistence type="predicted"/>
<sequence>MSSRVTRASNKTSHPGRLLDLVPIDGLDDEQPQKAKRKKKSTPRNETEPINLDAVAAVEDRAAQRKADRRKDTQQRAFKPTAKEPATLPNPTQKGRETNRSSPSGPVYASQTSSDAAQEYSQVAQGRSEVAQERGEFDAQRFPERPVTRAPAQDRQRQEYVVPRVGTRDVDEVGPSLREDEGGYAPAGLDPADGEDGENLFAGGYEGAEVEDVSEMGSRELVVDRATAPPSSGDEYFEDDYYAAGYIDNDGDDSSADPDYDANEEEEGHEEEDEEVDEEDEGAEEGDVIARAPKKGKVRTMAQNFYIRP</sequence>
<feature type="compositionally biased region" description="Acidic residues" evidence="1">
    <location>
        <begin position="249"/>
        <end position="287"/>
    </location>
</feature>
<feature type="compositionally biased region" description="Basic and acidic residues" evidence="1">
    <location>
        <begin position="166"/>
        <end position="181"/>
    </location>
</feature>
<comment type="caution">
    <text evidence="2">The sequence shown here is derived from an EMBL/GenBank/DDBJ whole genome shotgun (WGS) entry which is preliminary data.</text>
</comment>
<feature type="region of interest" description="Disordered" evidence="1">
    <location>
        <begin position="245"/>
        <end position="295"/>
    </location>
</feature>
<evidence type="ECO:0000256" key="1">
    <source>
        <dbReference type="SAM" id="MobiDB-lite"/>
    </source>
</evidence>
<dbReference type="Proteomes" id="UP000320762">
    <property type="component" value="Unassembled WGS sequence"/>
</dbReference>
<feature type="compositionally biased region" description="Basic and acidic residues" evidence="1">
    <location>
        <begin position="130"/>
        <end position="158"/>
    </location>
</feature>
<feature type="compositionally biased region" description="Polar residues" evidence="1">
    <location>
        <begin position="100"/>
        <end position="125"/>
    </location>
</feature>
<gene>
    <name evidence="2" type="ORF">BD626DRAFT_252453</name>
</gene>
<dbReference type="EMBL" id="VDMD01000007">
    <property type="protein sequence ID" value="TRM64436.1"/>
    <property type="molecule type" value="Genomic_DNA"/>
</dbReference>
<dbReference type="AlphaFoldDB" id="A0A550CI87"/>
<feature type="region of interest" description="Disordered" evidence="1">
    <location>
        <begin position="1"/>
        <end position="202"/>
    </location>
</feature>
<accession>A0A550CI87</accession>
<feature type="compositionally biased region" description="Basic and acidic residues" evidence="1">
    <location>
        <begin position="58"/>
        <end position="74"/>
    </location>
</feature>
<protein>
    <submittedName>
        <fullName evidence="2">Uncharacterized protein</fullName>
    </submittedName>
</protein>
<organism evidence="2 3">
    <name type="scientific">Schizophyllum amplum</name>
    <dbReference type="NCBI Taxonomy" id="97359"/>
    <lineage>
        <taxon>Eukaryota</taxon>
        <taxon>Fungi</taxon>
        <taxon>Dikarya</taxon>
        <taxon>Basidiomycota</taxon>
        <taxon>Agaricomycotina</taxon>
        <taxon>Agaricomycetes</taxon>
        <taxon>Agaricomycetidae</taxon>
        <taxon>Agaricales</taxon>
        <taxon>Schizophyllaceae</taxon>
        <taxon>Schizophyllum</taxon>
    </lineage>
</organism>
<evidence type="ECO:0000313" key="3">
    <source>
        <dbReference type="Proteomes" id="UP000320762"/>
    </source>
</evidence>
<name>A0A550CI87_9AGAR</name>
<reference evidence="2 3" key="1">
    <citation type="journal article" date="2019" name="New Phytol.">
        <title>Comparative genomics reveals unique wood-decay strategies and fruiting body development in the Schizophyllaceae.</title>
        <authorList>
            <person name="Almasi E."/>
            <person name="Sahu N."/>
            <person name="Krizsan K."/>
            <person name="Balint B."/>
            <person name="Kovacs G.M."/>
            <person name="Kiss B."/>
            <person name="Cseklye J."/>
            <person name="Drula E."/>
            <person name="Henrissat B."/>
            <person name="Nagy I."/>
            <person name="Chovatia M."/>
            <person name="Adam C."/>
            <person name="LaButti K."/>
            <person name="Lipzen A."/>
            <person name="Riley R."/>
            <person name="Grigoriev I.V."/>
            <person name="Nagy L.G."/>
        </authorList>
    </citation>
    <scope>NUCLEOTIDE SEQUENCE [LARGE SCALE GENOMIC DNA]</scope>
    <source>
        <strain evidence="2 3">NL-1724</strain>
    </source>
</reference>
<keyword evidence="3" id="KW-1185">Reference proteome</keyword>
<feature type="compositionally biased region" description="Polar residues" evidence="1">
    <location>
        <begin position="1"/>
        <end position="13"/>
    </location>
</feature>
<evidence type="ECO:0000313" key="2">
    <source>
        <dbReference type="EMBL" id="TRM64436.1"/>
    </source>
</evidence>